<evidence type="ECO:0000256" key="1">
    <source>
        <dbReference type="SAM" id="MobiDB-lite"/>
    </source>
</evidence>
<reference evidence="2" key="1">
    <citation type="journal article" date="2023" name="Mol. Phylogenet. Evol.">
        <title>Genome-scale phylogeny and comparative genomics of the fungal order Sordariales.</title>
        <authorList>
            <person name="Hensen N."/>
            <person name="Bonometti L."/>
            <person name="Westerberg I."/>
            <person name="Brannstrom I.O."/>
            <person name="Guillou S."/>
            <person name="Cros-Aarteil S."/>
            <person name="Calhoun S."/>
            <person name="Haridas S."/>
            <person name="Kuo A."/>
            <person name="Mondo S."/>
            <person name="Pangilinan J."/>
            <person name="Riley R."/>
            <person name="LaButti K."/>
            <person name="Andreopoulos B."/>
            <person name="Lipzen A."/>
            <person name="Chen C."/>
            <person name="Yan M."/>
            <person name="Daum C."/>
            <person name="Ng V."/>
            <person name="Clum A."/>
            <person name="Steindorff A."/>
            <person name="Ohm R.A."/>
            <person name="Martin F."/>
            <person name="Silar P."/>
            <person name="Natvig D.O."/>
            <person name="Lalanne C."/>
            <person name="Gautier V."/>
            <person name="Ament-Velasquez S.L."/>
            <person name="Kruys A."/>
            <person name="Hutchinson M.I."/>
            <person name="Powell A.J."/>
            <person name="Barry K."/>
            <person name="Miller A.N."/>
            <person name="Grigoriev I.V."/>
            <person name="Debuchy R."/>
            <person name="Gladieux P."/>
            <person name="Hiltunen Thoren M."/>
            <person name="Johannesson H."/>
        </authorList>
    </citation>
    <scope>NUCLEOTIDE SEQUENCE</scope>
    <source>
        <strain evidence="2">CBS 757.83</strain>
    </source>
</reference>
<reference evidence="2" key="2">
    <citation type="submission" date="2023-05" db="EMBL/GenBank/DDBJ databases">
        <authorList>
            <consortium name="Lawrence Berkeley National Laboratory"/>
            <person name="Steindorff A."/>
            <person name="Hensen N."/>
            <person name="Bonometti L."/>
            <person name="Westerberg I."/>
            <person name="Brannstrom I.O."/>
            <person name="Guillou S."/>
            <person name="Cros-Aarteil S."/>
            <person name="Calhoun S."/>
            <person name="Haridas S."/>
            <person name="Kuo A."/>
            <person name="Mondo S."/>
            <person name="Pangilinan J."/>
            <person name="Riley R."/>
            <person name="Labutti K."/>
            <person name="Andreopoulos B."/>
            <person name="Lipzen A."/>
            <person name="Chen C."/>
            <person name="Yanf M."/>
            <person name="Daum C."/>
            <person name="Ng V."/>
            <person name="Clum A."/>
            <person name="Ohm R."/>
            <person name="Martin F."/>
            <person name="Silar P."/>
            <person name="Natvig D."/>
            <person name="Lalanne C."/>
            <person name="Gautier V."/>
            <person name="Ament-Velasquez S.L."/>
            <person name="Kruys A."/>
            <person name="Hutchinson M.I."/>
            <person name="Powell A.J."/>
            <person name="Barry K."/>
            <person name="Miller A.N."/>
            <person name="Grigoriev I.V."/>
            <person name="Debuchy R."/>
            <person name="Gladieux P."/>
            <person name="Thoren M.H."/>
            <person name="Johannesson H."/>
        </authorList>
    </citation>
    <scope>NUCLEOTIDE SEQUENCE</scope>
    <source>
        <strain evidence="2">CBS 757.83</strain>
    </source>
</reference>
<dbReference type="Proteomes" id="UP001305647">
    <property type="component" value="Unassembled WGS sequence"/>
</dbReference>
<organism evidence="2 3">
    <name type="scientific">Parathielavia hyrcaniae</name>
    <dbReference type="NCBI Taxonomy" id="113614"/>
    <lineage>
        <taxon>Eukaryota</taxon>
        <taxon>Fungi</taxon>
        <taxon>Dikarya</taxon>
        <taxon>Ascomycota</taxon>
        <taxon>Pezizomycotina</taxon>
        <taxon>Sordariomycetes</taxon>
        <taxon>Sordariomycetidae</taxon>
        <taxon>Sordariales</taxon>
        <taxon>Chaetomiaceae</taxon>
        <taxon>Parathielavia</taxon>
    </lineage>
</organism>
<protein>
    <submittedName>
        <fullName evidence="2">Uncharacterized protein</fullName>
    </submittedName>
</protein>
<sequence>MSHLSSRPSSPSSSTPTSTATPPTPGRKSTATCRGRTWTAGSGRSSKAPRSSSSMCRCQNWPSYGHTYTAIRVSSSRRRMAGNQGPTRTATVPTSLGTPSSNGGEARGQRHCLAFALPHYDVAFNDFPVHNPPPTPPPSTVDRPTDHDQVARNLQSAVLPTHHAEMSQLRPPRHEDLRQESTCNLNQLHVMTTSDEMNIIRRLLSALHLISRDHPECTEVDAAGRGLRSPPRCTPDDLLLMRYKALRNPLTESGQ</sequence>
<name>A0AAN6PYZ0_9PEZI</name>
<feature type="compositionally biased region" description="Low complexity" evidence="1">
    <location>
        <begin position="1"/>
        <end position="21"/>
    </location>
</feature>
<dbReference type="AlphaFoldDB" id="A0AAN6PYZ0"/>
<dbReference type="EMBL" id="MU863641">
    <property type="protein sequence ID" value="KAK4100413.1"/>
    <property type="molecule type" value="Genomic_DNA"/>
</dbReference>
<proteinExistence type="predicted"/>
<comment type="caution">
    <text evidence="2">The sequence shown here is derived from an EMBL/GenBank/DDBJ whole genome shotgun (WGS) entry which is preliminary data.</text>
</comment>
<gene>
    <name evidence="2" type="ORF">N658DRAFT_102443</name>
</gene>
<feature type="region of interest" description="Disordered" evidence="1">
    <location>
        <begin position="1"/>
        <end position="56"/>
    </location>
</feature>
<accession>A0AAN6PYZ0</accession>
<evidence type="ECO:0000313" key="3">
    <source>
        <dbReference type="Proteomes" id="UP001305647"/>
    </source>
</evidence>
<feature type="compositionally biased region" description="Low complexity" evidence="1">
    <location>
        <begin position="40"/>
        <end position="54"/>
    </location>
</feature>
<feature type="region of interest" description="Disordered" evidence="1">
    <location>
        <begin position="72"/>
        <end position="107"/>
    </location>
</feature>
<keyword evidence="3" id="KW-1185">Reference proteome</keyword>
<evidence type="ECO:0000313" key="2">
    <source>
        <dbReference type="EMBL" id="KAK4100413.1"/>
    </source>
</evidence>
<feature type="compositionally biased region" description="Polar residues" evidence="1">
    <location>
        <begin position="84"/>
        <end position="103"/>
    </location>
</feature>